<name>A0A382GFG7_9ZZZZ</name>
<dbReference type="Pfam" id="PF19089">
    <property type="entry name" value="DUF5777"/>
    <property type="match status" value="1"/>
</dbReference>
<dbReference type="AlphaFoldDB" id="A0A382GFG7"/>
<accession>A0A382GFG7</accession>
<proteinExistence type="predicted"/>
<organism evidence="2">
    <name type="scientific">marine metagenome</name>
    <dbReference type="NCBI Taxonomy" id="408172"/>
    <lineage>
        <taxon>unclassified sequences</taxon>
        <taxon>metagenomes</taxon>
        <taxon>ecological metagenomes</taxon>
    </lineage>
</organism>
<dbReference type="EMBL" id="UINC01055132">
    <property type="protein sequence ID" value="SVB73659.1"/>
    <property type="molecule type" value="Genomic_DNA"/>
</dbReference>
<reference evidence="2" key="1">
    <citation type="submission" date="2018-05" db="EMBL/GenBank/DDBJ databases">
        <authorList>
            <person name="Lanie J.A."/>
            <person name="Ng W.-L."/>
            <person name="Kazmierczak K.M."/>
            <person name="Andrzejewski T.M."/>
            <person name="Davidsen T.M."/>
            <person name="Wayne K.J."/>
            <person name="Tettelin H."/>
            <person name="Glass J.I."/>
            <person name="Rusch D."/>
            <person name="Podicherti R."/>
            <person name="Tsui H.-C.T."/>
            <person name="Winkler M.E."/>
        </authorList>
    </citation>
    <scope>NUCLEOTIDE SEQUENCE</scope>
</reference>
<dbReference type="InterPro" id="IPR045916">
    <property type="entry name" value="DUF5777"/>
</dbReference>
<feature type="non-terminal residue" evidence="2">
    <location>
        <position position="146"/>
    </location>
</feature>
<feature type="domain" description="DUF5777" evidence="1">
    <location>
        <begin position="30"/>
        <end position="141"/>
    </location>
</feature>
<protein>
    <recommendedName>
        <fullName evidence="1">DUF5777 domain-containing protein</fullName>
    </recommendedName>
</protein>
<evidence type="ECO:0000259" key="1">
    <source>
        <dbReference type="Pfam" id="PF19089"/>
    </source>
</evidence>
<sequence>MLSSFLVKAQDDLLSLLEADTDPMYISSTFKGKKVVNGQSVEILSKGVLQFQIQHRFGTLNSGFYNLYGLDNSQIRLGFDYGIKDWMSIGIGRSSALKTIDASAKLRLKRQSKGSKEFPFTLVTNSAIYVKQYRWSETKEETFELS</sequence>
<gene>
    <name evidence="2" type="ORF">METZ01_LOCUS226513</name>
</gene>
<evidence type="ECO:0000313" key="2">
    <source>
        <dbReference type="EMBL" id="SVB73659.1"/>
    </source>
</evidence>